<feature type="compositionally biased region" description="Basic and acidic residues" evidence="5">
    <location>
        <begin position="1"/>
        <end position="11"/>
    </location>
</feature>
<dbReference type="SFLD" id="SFLDG01016">
    <property type="entry name" value="Prenyltransferase_Like_2"/>
    <property type="match status" value="1"/>
</dbReference>
<dbReference type="KEGG" id="bih:BIP78_1402"/>
<organism evidence="8 9">
    <name type="scientific">Bipolaricaulis sibiricus</name>
    <dbReference type="NCBI Taxonomy" id="2501609"/>
    <lineage>
        <taxon>Bacteria</taxon>
        <taxon>Candidatus Bipolaricaulota</taxon>
        <taxon>Candidatus Bipolaricaulia</taxon>
        <taxon>Candidatus Bipolaricaulales</taxon>
        <taxon>Candidatus Bipolaricaulaceae</taxon>
        <taxon>Candidatus Bipolaricaulis</taxon>
    </lineage>
</organism>
<keyword evidence="4" id="KW-0413">Isomerase</keyword>
<feature type="domain" description="Squalene cyclase C-terminal" evidence="6">
    <location>
        <begin position="341"/>
        <end position="656"/>
    </location>
</feature>
<comment type="similarity">
    <text evidence="2">Belongs to the terpene cyclase/mutase family.</text>
</comment>
<dbReference type="PANTHER" id="PTHR11764">
    <property type="entry name" value="TERPENE CYCLASE/MUTASE FAMILY MEMBER"/>
    <property type="match status" value="1"/>
</dbReference>
<gene>
    <name evidence="8" type="ORF">BIP78_1402</name>
</gene>
<name>A0A410FW49_BIPS1</name>
<dbReference type="CDD" id="cd02892">
    <property type="entry name" value="SQCY_1"/>
    <property type="match status" value="1"/>
</dbReference>
<dbReference type="InterPro" id="IPR032696">
    <property type="entry name" value="SQ_cyclase_C"/>
</dbReference>
<dbReference type="UniPathway" id="UPA00337"/>
<evidence type="ECO:0000256" key="3">
    <source>
        <dbReference type="ARBA" id="ARBA00022737"/>
    </source>
</evidence>
<dbReference type="AlphaFoldDB" id="A0A410FW49"/>
<sequence>MPDREALRDATRAPAPVARHPSPCTDLDRAIDRAVEWLLSHQSPEGYFWGELESNATITAEHLFLTHVLGIGSQELWEAIAREILSEQREEGFWANWYGGPGDLSTSVEAYVALKMAGVDPQSPEMEKARAWILLHGGVERARVFTKMWLALLGEWPWDATPMLPPELVLLPDRFPGSVYSFASWARATIVPLAILRALNPVHPLPPRMRIDELFPAGRSGADLRLPRKGGAWGALFAGVDRALRIHERRVIKPLRRHALREAEAWIVERQESDGCWGGIQPPWVYGLIALYALGYAVDSPPVKRGLEGFARYAVTAETLARYPFLVTDKPARGFRLQSCISPVWDTGLAMIALQDAGLAPDDPALVRAGSWLLGEQIFVGGDWQVRCGVRPGGWSFEFDNDVYPDTDDTAVVLIALTGVDLPERTKSFAQGRGREWLMGMQSKGGGWGAFDRNNTHTFLRQIPFADFGELIDPPSADVTAHVVEFLGRTGHRPGFRPLDRALRYLWKEQEGDGSWYGRWGVNHLYGTGAVLPALQTIGFPMVDPRVRKAVGFLLSRQNEDGGWGEDVLSYHRAELRGRGPSCPSQTAWALLGLLAAGEGQAKAVQRGIAYLVETQREDGTWDEPEFTGTGFPTDFMIRYHLYRHVFPLMVLGRAREGR</sequence>
<dbReference type="InterPro" id="IPR032697">
    <property type="entry name" value="SQ_cyclase_N"/>
</dbReference>
<reference evidence="9" key="1">
    <citation type="submission" date="2018-12" db="EMBL/GenBank/DDBJ databases">
        <title>Complete genome sequence of an uncultured bacterium of the candidate phylum Bipolaricaulota.</title>
        <authorList>
            <person name="Kadnikov V.V."/>
            <person name="Mardanov A.V."/>
            <person name="Beletsky A.V."/>
            <person name="Frank Y.A."/>
            <person name="Karnachuk O.V."/>
            <person name="Ravin N.V."/>
        </authorList>
    </citation>
    <scope>NUCLEOTIDE SEQUENCE [LARGE SCALE GENOMIC DNA]</scope>
</reference>
<feature type="domain" description="Squalene cyclase N-terminal" evidence="7">
    <location>
        <begin position="31"/>
        <end position="318"/>
    </location>
</feature>
<feature type="region of interest" description="Disordered" evidence="5">
    <location>
        <begin position="1"/>
        <end position="24"/>
    </location>
</feature>
<dbReference type="Pfam" id="PF13243">
    <property type="entry name" value="SQHop_cyclase_C"/>
    <property type="match status" value="1"/>
</dbReference>
<evidence type="ECO:0000313" key="8">
    <source>
        <dbReference type="EMBL" id="QAA77168.1"/>
    </source>
</evidence>
<dbReference type="InterPro" id="IPR006400">
    <property type="entry name" value="Hopene-cyclase"/>
</dbReference>
<dbReference type="PANTHER" id="PTHR11764:SF20">
    <property type="entry name" value="LANOSTEROL SYNTHASE"/>
    <property type="match status" value="1"/>
</dbReference>
<dbReference type="GO" id="GO:0016866">
    <property type="term" value="F:intramolecular transferase activity"/>
    <property type="evidence" value="ECO:0007669"/>
    <property type="project" value="InterPro"/>
</dbReference>
<evidence type="ECO:0000256" key="4">
    <source>
        <dbReference type="ARBA" id="ARBA00023235"/>
    </source>
</evidence>
<keyword evidence="3" id="KW-0677">Repeat</keyword>
<dbReference type="Pfam" id="PF13249">
    <property type="entry name" value="SQHop_cyclase_N"/>
    <property type="match status" value="1"/>
</dbReference>
<dbReference type="EMBL" id="CP034928">
    <property type="protein sequence ID" value="QAA77168.1"/>
    <property type="molecule type" value="Genomic_DNA"/>
</dbReference>
<evidence type="ECO:0000259" key="6">
    <source>
        <dbReference type="Pfam" id="PF13243"/>
    </source>
</evidence>
<dbReference type="Proteomes" id="UP000287233">
    <property type="component" value="Chromosome"/>
</dbReference>
<evidence type="ECO:0000256" key="2">
    <source>
        <dbReference type="ARBA" id="ARBA00009755"/>
    </source>
</evidence>
<comment type="pathway">
    <text evidence="1">Secondary metabolite biosynthesis; hopanoid biosynthesis.</text>
</comment>
<dbReference type="InterPro" id="IPR018333">
    <property type="entry name" value="Squalene_cyclase"/>
</dbReference>
<dbReference type="SUPFAM" id="SSF48239">
    <property type="entry name" value="Terpenoid cyclases/Protein prenyltransferases"/>
    <property type="match status" value="2"/>
</dbReference>
<dbReference type="NCBIfam" id="TIGR01507">
    <property type="entry name" value="hopene_cyclase"/>
    <property type="match status" value="1"/>
</dbReference>
<dbReference type="GO" id="GO:0005811">
    <property type="term" value="C:lipid droplet"/>
    <property type="evidence" value="ECO:0007669"/>
    <property type="project" value="InterPro"/>
</dbReference>
<accession>A0A410FW49</accession>
<evidence type="ECO:0000256" key="5">
    <source>
        <dbReference type="SAM" id="MobiDB-lite"/>
    </source>
</evidence>
<evidence type="ECO:0000313" key="9">
    <source>
        <dbReference type="Proteomes" id="UP000287233"/>
    </source>
</evidence>
<evidence type="ECO:0000256" key="1">
    <source>
        <dbReference type="ARBA" id="ARBA00004999"/>
    </source>
</evidence>
<dbReference type="GO" id="GO:0016104">
    <property type="term" value="P:triterpenoid biosynthetic process"/>
    <property type="evidence" value="ECO:0007669"/>
    <property type="project" value="InterPro"/>
</dbReference>
<proteinExistence type="inferred from homology"/>
<dbReference type="Gene3D" id="1.50.10.20">
    <property type="match status" value="2"/>
</dbReference>
<protein>
    <submittedName>
        <fullName evidence="8">Squalene---hopene cyclase</fullName>
    </submittedName>
</protein>
<dbReference type="NCBIfam" id="TIGR01787">
    <property type="entry name" value="squalene_cyclas"/>
    <property type="match status" value="1"/>
</dbReference>
<evidence type="ECO:0000259" key="7">
    <source>
        <dbReference type="Pfam" id="PF13249"/>
    </source>
</evidence>
<dbReference type="InterPro" id="IPR008930">
    <property type="entry name" value="Terpenoid_cyclase/PrenylTrfase"/>
</dbReference>